<dbReference type="EMBL" id="JAUFPT010000136">
    <property type="protein sequence ID" value="MDN3575055.1"/>
    <property type="molecule type" value="Genomic_DNA"/>
</dbReference>
<accession>A0ABT8AZ67</accession>
<name>A0ABT8AZ67_9HYPH</name>
<proteinExistence type="predicted"/>
<reference evidence="2" key="1">
    <citation type="journal article" date="2019" name="Int. J. Syst. Evol. Microbiol.">
        <title>The Global Catalogue of Microorganisms (GCM) 10K type strain sequencing project: providing services to taxonomists for standard genome sequencing and annotation.</title>
        <authorList>
            <consortium name="The Broad Institute Genomics Platform"/>
            <consortium name="The Broad Institute Genome Sequencing Center for Infectious Disease"/>
            <person name="Wu L."/>
            <person name="Ma J."/>
        </authorList>
    </citation>
    <scope>NUCLEOTIDE SEQUENCE [LARGE SCALE GENOMIC DNA]</scope>
    <source>
        <strain evidence="2">CECT 7806</strain>
    </source>
</reference>
<dbReference type="Proteomes" id="UP001244297">
    <property type="component" value="Unassembled WGS sequence"/>
</dbReference>
<protein>
    <submittedName>
        <fullName evidence="1">DUF2934 domain-containing protein</fullName>
    </submittedName>
</protein>
<comment type="caution">
    <text evidence="1">The sequence shown here is derived from an EMBL/GenBank/DDBJ whole genome shotgun (WGS) entry which is preliminary data.</text>
</comment>
<evidence type="ECO:0000313" key="1">
    <source>
        <dbReference type="EMBL" id="MDN3575055.1"/>
    </source>
</evidence>
<sequence>MSIEEIRERAYDLWDRNHRPDGYELEFWLMGERELRAEQRAKLDH</sequence>
<dbReference type="Pfam" id="PF11154">
    <property type="entry name" value="DUF2934"/>
    <property type="match status" value="1"/>
</dbReference>
<gene>
    <name evidence="1" type="ORF">QWZ18_31220</name>
</gene>
<evidence type="ECO:0000313" key="2">
    <source>
        <dbReference type="Proteomes" id="UP001244297"/>
    </source>
</evidence>
<keyword evidence="2" id="KW-1185">Reference proteome</keyword>
<organism evidence="1 2">
    <name type="scientific">Methylobacterium longum</name>
    <dbReference type="NCBI Taxonomy" id="767694"/>
    <lineage>
        <taxon>Bacteria</taxon>
        <taxon>Pseudomonadati</taxon>
        <taxon>Pseudomonadota</taxon>
        <taxon>Alphaproteobacteria</taxon>
        <taxon>Hyphomicrobiales</taxon>
        <taxon>Methylobacteriaceae</taxon>
        <taxon>Methylobacterium</taxon>
    </lineage>
</organism>
<dbReference type="InterPro" id="IPR021327">
    <property type="entry name" value="DUF2934"/>
</dbReference>